<evidence type="ECO:0000256" key="1">
    <source>
        <dbReference type="SAM" id="Phobius"/>
    </source>
</evidence>
<proteinExistence type="predicted"/>
<feature type="transmembrane region" description="Helical" evidence="1">
    <location>
        <begin position="12"/>
        <end position="38"/>
    </location>
</feature>
<reference evidence="3 4" key="1">
    <citation type="journal article" date="2016" name="Nat. Commun.">
        <title>Thousands of microbial genomes shed light on interconnected biogeochemical processes in an aquifer system.</title>
        <authorList>
            <person name="Anantharaman K."/>
            <person name="Brown C.T."/>
            <person name="Hug L.A."/>
            <person name="Sharon I."/>
            <person name="Castelle C.J."/>
            <person name="Probst A.J."/>
            <person name="Thomas B.C."/>
            <person name="Singh A."/>
            <person name="Wilkins M.J."/>
            <person name="Karaoz U."/>
            <person name="Brodie E.L."/>
            <person name="Williams K.H."/>
            <person name="Hubbard S.S."/>
            <person name="Banfield J.F."/>
        </authorList>
    </citation>
    <scope>NUCLEOTIDE SEQUENCE [LARGE SCALE GENOMIC DNA]</scope>
</reference>
<accession>A0A1F6CJ83</accession>
<dbReference type="PANTHER" id="PTHR34385:SF1">
    <property type="entry name" value="PEPTIDOGLYCAN L-ALANYL-D-GLUTAMATE ENDOPEPTIDASE CWLK"/>
    <property type="match status" value="1"/>
</dbReference>
<dbReference type="GO" id="GO:0006508">
    <property type="term" value="P:proteolysis"/>
    <property type="evidence" value="ECO:0007669"/>
    <property type="project" value="InterPro"/>
</dbReference>
<keyword evidence="1" id="KW-0812">Transmembrane</keyword>
<keyword evidence="1" id="KW-0472">Membrane</keyword>
<evidence type="ECO:0000259" key="2">
    <source>
        <dbReference type="Pfam" id="PF02557"/>
    </source>
</evidence>
<organism evidence="3 4">
    <name type="scientific">Candidatus Kaiserbacteria bacterium RIFCSPHIGHO2_01_FULL_53_31</name>
    <dbReference type="NCBI Taxonomy" id="1798481"/>
    <lineage>
        <taxon>Bacteria</taxon>
        <taxon>Candidatus Kaiseribacteriota</taxon>
    </lineage>
</organism>
<dbReference type="CDD" id="cd14852">
    <property type="entry name" value="LD-carboxypeptidase"/>
    <property type="match status" value="1"/>
</dbReference>
<dbReference type="STRING" id="1798481.A2678_01070"/>
<dbReference type="GO" id="GO:0008233">
    <property type="term" value="F:peptidase activity"/>
    <property type="evidence" value="ECO:0007669"/>
    <property type="project" value="InterPro"/>
</dbReference>
<feature type="domain" description="D-alanyl-D-alanine carboxypeptidase-like core" evidence="2">
    <location>
        <begin position="153"/>
        <end position="273"/>
    </location>
</feature>
<comment type="caution">
    <text evidence="3">The sequence shown here is derived from an EMBL/GenBank/DDBJ whole genome shotgun (WGS) entry which is preliminary data.</text>
</comment>
<dbReference type="InterPro" id="IPR009045">
    <property type="entry name" value="Zn_M74/Hedgehog-like"/>
</dbReference>
<dbReference type="PANTHER" id="PTHR34385">
    <property type="entry name" value="D-ALANYL-D-ALANINE CARBOXYPEPTIDASE"/>
    <property type="match status" value="1"/>
</dbReference>
<name>A0A1F6CJ83_9BACT</name>
<keyword evidence="1" id="KW-1133">Transmembrane helix</keyword>
<dbReference type="Proteomes" id="UP000178815">
    <property type="component" value="Unassembled WGS sequence"/>
</dbReference>
<protein>
    <recommendedName>
        <fullName evidence="2">D-alanyl-D-alanine carboxypeptidase-like core domain-containing protein</fullName>
    </recommendedName>
</protein>
<dbReference type="AlphaFoldDB" id="A0A1F6CJ83"/>
<evidence type="ECO:0000313" key="3">
    <source>
        <dbReference type="EMBL" id="OGG49040.1"/>
    </source>
</evidence>
<dbReference type="Pfam" id="PF02557">
    <property type="entry name" value="VanY"/>
    <property type="match status" value="1"/>
</dbReference>
<gene>
    <name evidence="3" type="ORF">A2678_01070</name>
</gene>
<dbReference type="Gene3D" id="3.30.1380.10">
    <property type="match status" value="1"/>
</dbReference>
<dbReference type="EMBL" id="MFKU01000005">
    <property type="protein sequence ID" value="OGG49040.1"/>
    <property type="molecule type" value="Genomic_DNA"/>
</dbReference>
<dbReference type="InterPro" id="IPR052179">
    <property type="entry name" value="DD-CPase-like"/>
</dbReference>
<sequence>MQSPGGKFTRNMILGMELTTAGFIVVIALIAVASWYGYTRLNSLSSQLVELDAELASTTALLQGNIAEATSSLGSAIERQNQNVQTQLGGVQEQVGSITGTVTDLQKLSKTDPELLAKYSKVFFLSDNYAPARLVEIPVEFRYTEKKLLQIIPEVLPYLKKMLDRAKDDGVELYVDSAYRSFATQEALKGQYAVTYGAGTANQFSADQGYSEHQLGTTVDLMTTGTGGALDGFDRTAAYTWVSDNAYRYGFVLSYPKNNGYYVFEPWHWRFVGVKLATDLHRSGKYFYTLDQRAIDNYLISLFD</sequence>
<dbReference type="InterPro" id="IPR003709">
    <property type="entry name" value="VanY-like_core_dom"/>
</dbReference>
<evidence type="ECO:0000313" key="4">
    <source>
        <dbReference type="Proteomes" id="UP000178815"/>
    </source>
</evidence>
<dbReference type="SUPFAM" id="SSF55166">
    <property type="entry name" value="Hedgehog/DD-peptidase"/>
    <property type="match status" value="1"/>
</dbReference>
<dbReference type="InterPro" id="IPR058193">
    <property type="entry name" value="VanY/YodJ_core_dom"/>
</dbReference>